<dbReference type="InterPro" id="IPR036047">
    <property type="entry name" value="F-box-like_dom_sf"/>
</dbReference>
<dbReference type="OrthoDB" id="9970274at2759"/>
<feature type="domain" description="F-box" evidence="2">
    <location>
        <begin position="2"/>
        <end position="48"/>
    </location>
</feature>
<dbReference type="InterPro" id="IPR001810">
    <property type="entry name" value="F-box_dom"/>
</dbReference>
<comment type="caution">
    <text evidence="3">The sequence shown here is derived from an EMBL/GenBank/DDBJ whole genome shotgun (WGS) entry which is preliminary data.</text>
</comment>
<dbReference type="Pfam" id="PF14299">
    <property type="entry name" value="PP2"/>
    <property type="match status" value="1"/>
</dbReference>
<dbReference type="Pfam" id="PF12937">
    <property type="entry name" value="F-box-like"/>
    <property type="match status" value="1"/>
</dbReference>
<dbReference type="AlphaFoldDB" id="A0A8H3XBS5"/>
<gene>
    <name evidence="3" type="ORF">F8M41_003622</name>
</gene>
<dbReference type="InterPro" id="IPR025886">
    <property type="entry name" value="PP2-like"/>
</dbReference>
<dbReference type="Proteomes" id="UP000439903">
    <property type="component" value="Unassembled WGS sequence"/>
</dbReference>
<evidence type="ECO:0000256" key="1">
    <source>
        <dbReference type="SAM" id="MobiDB-lite"/>
    </source>
</evidence>
<dbReference type="EMBL" id="WTPW01001319">
    <property type="protein sequence ID" value="KAF0442742.1"/>
    <property type="molecule type" value="Genomic_DNA"/>
</dbReference>
<evidence type="ECO:0000313" key="4">
    <source>
        <dbReference type="Proteomes" id="UP000439903"/>
    </source>
</evidence>
<dbReference type="Gene3D" id="1.20.1280.50">
    <property type="match status" value="1"/>
</dbReference>
<feature type="region of interest" description="Disordered" evidence="1">
    <location>
        <begin position="322"/>
        <end position="352"/>
    </location>
</feature>
<sequence length="352" mass="41341">MSDIFSEIPYEIVVKILSFLLAKDLCSISLVNKNLLSFTQDDYIWQSICINQFPASRISEEQQNMISEEATSKIQETDNLGNQSGTNFIETIVSNLAKLVLNTPSVESNSNEKQVTVSEHSEWKRLYKRLSRHINFIAKERGVIWLDCQQGGGDNHHWRTIEDSQSEFGKVVYLDYVWWFDVSSTLKAVLPGTYDVVWRLKIEQSNYSRRYYRNIQNLNFSTTVIERFEDEGDAETAIHDEQKHNHIPQPTLYANITRKSEWVEYCLPYKIDVPERKIVDGKMVYHDIHLKIYNHDSTSKSGLWIDYVRLREHDKNRVYEQFEEIEENEPNSTRDDDNYDSDYDTDNDDGMT</sequence>
<dbReference type="PANTHER" id="PTHR31960:SF26">
    <property type="entry name" value="F-BOX DOMAIN CONTAINING PROTEIN"/>
    <property type="match status" value="1"/>
</dbReference>
<dbReference type="PROSITE" id="PS50181">
    <property type="entry name" value="FBOX"/>
    <property type="match status" value="1"/>
</dbReference>
<evidence type="ECO:0000313" key="3">
    <source>
        <dbReference type="EMBL" id="KAF0442742.1"/>
    </source>
</evidence>
<dbReference type="SUPFAM" id="SSF81383">
    <property type="entry name" value="F-box domain"/>
    <property type="match status" value="1"/>
</dbReference>
<reference evidence="3 4" key="1">
    <citation type="journal article" date="2019" name="Environ. Microbiol.">
        <title>At the nexus of three kingdoms: the genome of the mycorrhizal fungus Gigaspora margarita provides insights into plant, endobacterial and fungal interactions.</title>
        <authorList>
            <person name="Venice F."/>
            <person name="Ghignone S."/>
            <person name="Salvioli di Fossalunga A."/>
            <person name="Amselem J."/>
            <person name="Novero M."/>
            <person name="Xianan X."/>
            <person name="Sedzielewska Toro K."/>
            <person name="Morin E."/>
            <person name="Lipzen A."/>
            <person name="Grigoriev I.V."/>
            <person name="Henrissat B."/>
            <person name="Martin F.M."/>
            <person name="Bonfante P."/>
        </authorList>
    </citation>
    <scope>NUCLEOTIDE SEQUENCE [LARGE SCALE GENOMIC DNA]</scope>
    <source>
        <strain evidence="3 4">BEG34</strain>
    </source>
</reference>
<keyword evidence="4" id="KW-1185">Reference proteome</keyword>
<accession>A0A8H3XBS5</accession>
<organism evidence="3 4">
    <name type="scientific">Gigaspora margarita</name>
    <dbReference type="NCBI Taxonomy" id="4874"/>
    <lineage>
        <taxon>Eukaryota</taxon>
        <taxon>Fungi</taxon>
        <taxon>Fungi incertae sedis</taxon>
        <taxon>Mucoromycota</taxon>
        <taxon>Glomeromycotina</taxon>
        <taxon>Glomeromycetes</taxon>
        <taxon>Diversisporales</taxon>
        <taxon>Gigasporaceae</taxon>
        <taxon>Gigaspora</taxon>
    </lineage>
</organism>
<dbReference type="PANTHER" id="PTHR31960">
    <property type="entry name" value="F-BOX PROTEIN PP2-A15"/>
    <property type="match status" value="1"/>
</dbReference>
<evidence type="ECO:0000259" key="2">
    <source>
        <dbReference type="PROSITE" id="PS50181"/>
    </source>
</evidence>
<dbReference type="SMART" id="SM00256">
    <property type="entry name" value="FBOX"/>
    <property type="match status" value="1"/>
</dbReference>
<name>A0A8H3XBS5_GIGMA</name>
<feature type="compositionally biased region" description="Acidic residues" evidence="1">
    <location>
        <begin position="337"/>
        <end position="352"/>
    </location>
</feature>
<proteinExistence type="predicted"/>
<protein>
    <submittedName>
        <fullName evidence="3">F-box protein pp2-a12-like</fullName>
    </submittedName>
</protein>